<evidence type="ECO:0000313" key="15">
    <source>
        <dbReference type="Proteomes" id="UP000005408"/>
    </source>
</evidence>
<dbReference type="PANTHER" id="PTHR46600">
    <property type="entry name" value="THAP DOMAIN-CONTAINING"/>
    <property type="match status" value="1"/>
</dbReference>
<dbReference type="GO" id="GO:0043565">
    <property type="term" value="F:sequence-specific DNA binding"/>
    <property type="evidence" value="ECO:0007669"/>
    <property type="project" value="InterPro"/>
</dbReference>
<dbReference type="SUPFAM" id="SSF57716">
    <property type="entry name" value="Glucocorticoid receptor-like (DNA-binding domain)"/>
    <property type="match status" value="1"/>
</dbReference>
<evidence type="ECO:0000256" key="10">
    <source>
        <dbReference type="ARBA" id="ARBA00023242"/>
    </source>
</evidence>
<dbReference type="InterPro" id="IPR006612">
    <property type="entry name" value="THAP_Znf"/>
</dbReference>
<evidence type="ECO:0000256" key="1">
    <source>
        <dbReference type="ARBA" id="ARBA00004642"/>
    </source>
</evidence>
<keyword evidence="7" id="KW-0175">Coiled coil</keyword>
<dbReference type="PROSITE" id="PS50950">
    <property type="entry name" value="ZF_THAP"/>
    <property type="match status" value="1"/>
</dbReference>
<keyword evidence="11" id="KW-0131">Cell cycle</keyword>
<dbReference type="Pfam" id="PF05485">
    <property type="entry name" value="THAP"/>
    <property type="match status" value="1"/>
</dbReference>
<keyword evidence="9" id="KW-0804">Transcription</keyword>
<proteinExistence type="inferred from homology"/>
<keyword evidence="3" id="KW-0479">Metal-binding</keyword>
<comment type="subcellular location">
    <subcellularLocation>
        <location evidence="1">Nucleus</location>
        <location evidence="1">Nucleoplasm</location>
    </subcellularLocation>
</comment>
<comment type="similarity">
    <text evidence="2">Belongs to the THAP1 family.</text>
</comment>
<dbReference type="GO" id="GO:0005654">
    <property type="term" value="C:nucleoplasm"/>
    <property type="evidence" value="ECO:0007669"/>
    <property type="project" value="UniProtKB-SubCell"/>
</dbReference>
<dbReference type="AlphaFoldDB" id="A0A8W8MXU9"/>
<keyword evidence="6" id="KW-0805">Transcription regulation</keyword>
<evidence type="ECO:0000259" key="13">
    <source>
        <dbReference type="PROSITE" id="PS50950"/>
    </source>
</evidence>
<evidence type="ECO:0000256" key="3">
    <source>
        <dbReference type="ARBA" id="ARBA00022723"/>
    </source>
</evidence>
<evidence type="ECO:0000256" key="2">
    <source>
        <dbReference type="ARBA" id="ARBA00006177"/>
    </source>
</evidence>
<evidence type="ECO:0000256" key="4">
    <source>
        <dbReference type="ARBA" id="ARBA00022771"/>
    </source>
</evidence>
<reference evidence="14" key="1">
    <citation type="submission" date="2022-08" db="UniProtKB">
        <authorList>
            <consortium name="EnsemblMetazoa"/>
        </authorList>
    </citation>
    <scope>IDENTIFICATION</scope>
    <source>
        <strain evidence="14">05x7-T-G4-1.051#20</strain>
    </source>
</reference>
<dbReference type="SMART" id="SM00980">
    <property type="entry name" value="THAP"/>
    <property type="match status" value="1"/>
</dbReference>
<evidence type="ECO:0000256" key="5">
    <source>
        <dbReference type="ARBA" id="ARBA00022833"/>
    </source>
</evidence>
<name>A0A8W8MXU9_MAGGI</name>
<keyword evidence="4 12" id="KW-0863">Zinc-finger</keyword>
<sequence length="246" mass="27569">MGGKHCCVVGCHNSNAKTKLLESERKRISYFSFPKDKEWRAKLILAVNRADASFNPDTAHICSVHFEDKHLLFHGNGYKLITGSLPTLSLPKKSIETPCAPARPDPTSRPTPIVPERVVYYSLAEVRKDFEKNHNGDWVKVRDDALVLGKYNQSAGTMEKLVTITDDLEVTVRFGEVVVQGFENSVEKMRVNIFLEAVDKITKCAGIKDSPDVTIKSSQGYRFFSTHVINGKPSNKRKCFSQYASS</sequence>
<evidence type="ECO:0000256" key="9">
    <source>
        <dbReference type="ARBA" id="ARBA00023163"/>
    </source>
</evidence>
<dbReference type="PANTHER" id="PTHR46600:SF1">
    <property type="entry name" value="THAP DOMAIN-CONTAINING PROTEIN 1"/>
    <property type="match status" value="1"/>
</dbReference>
<dbReference type="EnsemblMetazoa" id="G35523.1">
    <property type="protein sequence ID" value="G35523.1:cds"/>
    <property type="gene ID" value="G35523"/>
</dbReference>
<evidence type="ECO:0000256" key="11">
    <source>
        <dbReference type="ARBA" id="ARBA00023306"/>
    </source>
</evidence>
<evidence type="ECO:0000256" key="6">
    <source>
        <dbReference type="ARBA" id="ARBA00023015"/>
    </source>
</evidence>
<accession>A0A8W8MXU9</accession>
<organism evidence="14 15">
    <name type="scientific">Magallana gigas</name>
    <name type="common">Pacific oyster</name>
    <name type="synonym">Crassostrea gigas</name>
    <dbReference type="NCBI Taxonomy" id="29159"/>
    <lineage>
        <taxon>Eukaryota</taxon>
        <taxon>Metazoa</taxon>
        <taxon>Spiralia</taxon>
        <taxon>Lophotrochozoa</taxon>
        <taxon>Mollusca</taxon>
        <taxon>Bivalvia</taxon>
        <taxon>Autobranchia</taxon>
        <taxon>Pteriomorphia</taxon>
        <taxon>Ostreida</taxon>
        <taxon>Ostreoidea</taxon>
        <taxon>Ostreidae</taxon>
        <taxon>Magallana</taxon>
    </lineage>
</organism>
<keyword evidence="15" id="KW-1185">Reference proteome</keyword>
<dbReference type="Proteomes" id="UP000005408">
    <property type="component" value="Unassembled WGS sequence"/>
</dbReference>
<keyword evidence="8 12" id="KW-0238">DNA-binding</keyword>
<dbReference type="InterPro" id="IPR026516">
    <property type="entry name" value="THAP1/10"/>
</dbReference>
<protein>
    <recommendedName>
        <fullName evidence="13">THAP-type domain-containing protein</fullName>
    </recommendedName>
</protein>
<keyword evidence="5" id="KW-0862">Zinc</keyword>
<evidence type="ECO:0000256" key="7">
    <source>
        <dbReference type="ARBA" id="ARBA00023054"/>
    </source>
</evidence>
<dbReference type="GO" id="GO:0008270">
    <property type="term" value="F:zinc ion binding"/>
    <property type="evidence" value="ECO:0007669"/>
    <property type="project" value="UniProtKB-KW"/>
</dbReference>
<evidence type="ECO:0000256" key="12">
    <source>
        <dbReference type="PROSITE-ProRule" id="PRU00309"/>
    </source>
</evidence>
<evidence type="ECO:0000256" key="8">
    <source>
        <dbReference type="ARBA" id="ARBA00023125"/>
    </source>
</evidence>
<keyword evidence="10" id="KW-0539">Nucleus</keyword>
<evidence type="ECO:0000313" key="14">
    <source>
        <dbReference type="EnsemblMetazoa" id="G35523.1:cds"/>
    </source>
</evidence>
<feature type="domain" description="THAP-type" evidence="13">
    <location>
        <begin position="1"/>
        <end position="89"/>
    </location>
</feature>